<dbReference type="Proteomes" id="UP000180235">
    <property type="component" value="Chromosome"/>
</dbReference>
<reference evidence="2 3" key="1">
    <citation type="submission" date="2016-10" db="EMBL/GenBank/DDBJ databases">
        <title>Description of Gloeomargarita lithophora gen. nov., sp. nov., a thylakoid-bearing basal-branching cyanobacterium with intracellular carbonates, and proposal for Gloeomargaritales ord. nov.</title>
        <authorList>
            <person name="Moreira D."/>
            <person name="Tavera R."/>
            <person name="Benzerara K."/>
            <person name="Skouri-Panet F."/>
            <person name="Couradeau E."/>
            <person name="Gerard E."/>
            <person name="Loussert C."/>
            <person name="Novelo E."/>
            <person name="Zivanovic Y."/>
            <person name="Lopez-Garcia P."/>
        </authorList>
    </citation>
    <scope>NUCLEOTIDE SEQUENCE [LARGE SCALE GENOMIC DNA]</scope>
    <source>
        <strain evidence="2 3">D10</strain>
    </source>
</reference>
<feature type="transmembrane region" description="Helical" evidence="1">
    <location>
        <begin position="239"/>
        <end position="260"/>
    </location>
</feature>
<feature type="transmembrane region" description="Helical" evidence="1">
    <location>
        <begin position="181"/>
        <end position="206"/>
    </location>
</feature>
<gene>
    <name evidence="2" type="ORF">GlitD10_2848</name>
</gene>
<name>A0A1J0AH17_9CYAN</name>
<dbReference type="RefSeq" id="WP_071455522.1">
    <property type="nucleotide sequence ID" value="NZ_CP017675.1"/>
</dbReference>
<feature type="transmembrane region" description="Helical" evidence="1">
    <location>
        <begin position="266"/>
        <end position="284"/>
    </location>
</feature>
<keyword evidence="1" id="KW-0812">Transmembrane</keyword>
<feature type="transmembrane region" description="Helical" evidence="1">
    <location>
        <begin position="137"/>
        <end position="160"/>
    </location>
</feature>
<dbReference type="EMBL" id="CP017675">
    <property type="protein sequence ID" value="APB35192.1"/>
    <property type="molecule type" value="Genomic_DNA"/>
</dbReference>
<evidence type="ECO:0000313" key="2">
    <source>
        <dbReference type="EMBL" id="APB35192.1"/>
    </source>
</evidence>
<proteinExistence type="predicted"/>
<feature type="transmembrane region" description="Helical" evidence="1">
    <location>
        <begin position="110"/>
        <end position="131"/>
    </location>
</feature>
<keyword evidence="1" id="KW-0472">Membrane</keyword>
<keyword evidence="3" id="KW-1185">Reference proteome</keyword>
<evidence type="ECO:0000256" key="1">
    <source>
        <dbReference type="SAM" id="Phobius"/>
    </source>
</evidence>
<protein>
    <submittedName>
        <fullName evidence="2">Integral membrane protein</fullName>
    </submittedName>
</protein>
<keyword evidence="1" id="KW-1133">Transmembrane helix</keyword>
<dbReference type="KEGG" id="glt:GlitD10_2848"/>
<dbReference type="OrthoDB" id="2542372at2"/>
<dbReference type="AlphaFoldDB" id="A0A1J0AH17"/>
<feature type="transmembrane region" description="Helical" evidence="1">
    <location>
        <begin position="37"/>
        <end position="58"/>
    </location>
</feature>
<sequence>MKPWRWLVWLGVLAFLGQKLGQSWGEVQHLPWQKHILAWWLGAGLVTTGAHLWAGWLWGRSLGFLGYPVPGHWAMPLYVRTNLAKYIPGNVWHFYGRIQAAQTCDIPARIVIVSILLEALLLAATALILGVTRWEQWLWPLLALLVVLLGIHPYILNRVLAWAGRRKGQETVLPPIRTYPLALLLGALGFMGLRGLGFLCVLGAWIPLTGGALPHLLGGFGLAWLMGFIVPLAPGGLGVFEATLTASLAGIVPTGVLLAAAVGYRLVSILAEVAAAGVGTWVGWGRRDLNPHDL</sequence>
<dbReference type="STRING" id="1188229.GlitD10_2848"/>
<feature type="transmembrane region" description="Helical" evidence="1">
    <location>
        <begin position="212"/>
        <end position="232"/>
    </location>
</feature>
<evidence type="ECO:0000313" key="3">
    <source>
        <dbReference type="Proteomes" id="UP000180235"/>
    </source>
</evidence>
<accession>A0A1J0AH17</accession>
<organism evidence="2 3">
    <name type="scientific">Gloeomargarita lithophora Alchichica-D10</name>
    <dbReference type="NCBI Taxonomy" id="1188229"/>
    <lineage>
        <taxon>Bacteria</taxon>
        <taxon>Bacillati</taxon>
        <taxon>Cyanobacteriota</taxon>
        <taxon>Cyanophyceae</taxon>
        <taxon>Gloeomargaritales</taxon>
        <taxon>Gloeomargaritaceae</taxon>
        <taxon>Gloeomargarita</taxon>
    </lineage>
</organism>